<keyword evidence="2" id="KW-0808">Transferase</keyword>
<dbReference type="InterPro" id="IPR050228">
    <property type="entry name" value="Carboxylesterase_BioH"/>
</dbReference>
<dbReference type="Proteomes" id="UP000008815">
    <property type="component" value="Chromosome 2"/>
</dbReference>
<organism evidence="2 3">
    <name type="scientific">Burkholderia multivorans (strain ATCC 17616 / 249)</name>
    <dbReference type="NCBI Taxonomy" id="395019"/>
    <lineage>
        <taxon>Bacteria</taxon>
        <taxon>Pseudomonadati</taxon>
        <taxon>Pseudomonadota</taxon>
        <taxon>Betaproteobacteria</taxon>
        <taxon>Burkholderiales</taxon>
        <taxon>Burkholderiaceae</taxon>
        <taxon>Burkholderia</taxon>
        <taxon>Burkholderia cepacia complex</taxon>
    </lineage>
</organism>
<reference evidence="2 3" key="1">
    <citation type="submission" date="2007-04" db="EMBL/GenBank/DDBJ databases">
        <title>Complete genome sequence of Burkholderia multivorans ATCC 17616.</title>
        <authorList>
            <person name="Ohtsubo Y."/>
            <person name="Yamashita A."/>
            <person name="Kurokawa K."/>
            <person name="Takami H."/>
            <person name="Yuhara S."/>
            <person name="Nishiyama E."/>
            <person name="Endo R."/>
            <person name="Miyazaki R."/>
            <person name="Ono A."/>
            <person name="Yano K."/>
            <person name="Ito M."/>
            <person name="Sota M."/>
            <person name="Yuji N."/>
            <person name="Hattori M."/>
            <person name="Tsuda M."/>
        </authorList>
    </citation>
    <scope>NUCLEOTIDE SEQUENCE [LARGE SCALE GENOMIC DNA]</scope>
    <source>
        <strain evidence="3">ATCC 17616 / 249</strain>
    </source>
</reference>
<dbReference type="KEGG" id="bmu:Bmul_4549"/>
<dbReference type="GO" id="GO:0016746">
    <property type="term" value="F:acyltransferase activity"/>
    <property type="evidence" value="ECO:0007669"/>
    <property type="project" value="UniProtKB-KW"/>
</dbReference>
<dbReference type="InterPro" id="IPR000073">
    <property type="entry name" value="AB_hydrolase_1"/>
</dbReference>
<keyword evidence="2" id="KW-0378">Hydrolase</keyword>
<dbReference type="RefSeq" id="WP_012217242.1">
    <property type="nucleotide sequence ID" value="NC_010086.1"/>
</dbReference>
<dbReference type="KEGG" id="bmj:BMULJ_03961"/>
<dbReference type="InterPro" id="IPR029058">
    <property type="entry name" value="AB_hydrolase_fold"/>
</dbReference>
<feature type="domain" description="AB hydrolase-1" evidence="1">
    <location>
        <begin position="35"/>
        <end position="259"/>
    </location>
</feature>
<protein>
    <submittedName>
        <fullName evidence="2">Predicted hydrolase or acyltransferase</fullName>
    </submittedName>
</protein>
<evidence type="ECO:0000313" key="3">
    <source>
        <dbReference type="Proteomes" id="UP000008815"/>
    </source>
</evidence>
<dbReference type="Gene3D" id="3.40.50.1820">
    <property type="entry name" value="alpha/beta hydrolase"/>
    <property type="match status" value="1"/>
</dbReference>
<dbReference type="GO" id="GO:0016787">
    <property type="term" value="F:hydrolase activity"/>
    <property type="evidence" value="ECO:0007669"/>
    <property type="project" value="UniProtKB-KW"/>
</dbReference>
<dbReference type="Pfam" id="PF00561">
    <property type="entry name" value="Abhydrolase_1"/>
    <property type="match status" value="1"/>
</dbReference>
<dbReference type="STRING" id="395019.BMULJ_03961"/>
<dbReference type="HOGENOM" id="CLU_020336_13_5_4"/>
<dbReference type="AlphaFoldDB" id="A0A0H3KKP1"/>
<name>A0A0H3KKP1_BURM1</name>
<accession>A0A0H3KKP1</accession>
<proteinExistence type="predicted"/>
<evidence type="ECO:0000313" key="2">
    <source>
        <dbReference type="EMBL" id="BAG45820.1"/>
    </source>
</evidence>
<gene>
    <name evidence="2" type="ordered locus">BMULJ_03961</name>
</gene>
<dbReference type="SUPFAM" id="SSF53474">
    <property type="entry name" value="alpha/beta-Hydrolases"/>
    <property type="match status" value="1"/>
</dbReference>
<dbReference type="PANTHER" id="PTHR43194">
    <property type="entry name" value="HYDROLASE ALPHA/BETA FOLD FAMILY"/>
    <property type="match status" value="1"/>
</dbReference>
<dbReference type="EMBL" id="AP009386">
    <property type="protein sequence ID" value="BAG45820.1"/>
    <property type="molecule type" value="Genomic_DNA"/>
</dbReference>
<keyword evidence="3" id="KW-1185">Reference proteome</keyword>
<dbReference type="PANTHER" id="PTHR43194:SF5">
    <property type="entry name" value="PIMELOYL-[ACYL-CARRIER PROTEIN] METHYL ESTER ESTERASE"/>
    <property type="match status" value="1"/>
</dbReference>
<keyword evidence="2" id="KW-0012">Acyltransferase</keyword>
<evidence type="ECO:0000259" key="1">
    <source>
        <dbReference type="Pfam" id="PF00561"/>
    </source>
</evidence>
<dbReference type="eggNOG" id="COG2267">
    <property type="taxonomic scope" value="Bacteria"/>
</dbReference>
<sequence>MSSTFLYGANVRANGIRQHYLRYGGATGARATRAAIVLIPGITSPAITWGFVGEVLGSAFDTYVLDVRGRGLSDASPTLDYSLDAQADDVAALVAALGLSRTSLVGHSMGARIAARAARRGIRGLESVVLVDPPVSGPGRRAYPGKLPWYIDSIALARAGTDAEGMRAFCPTWTDAERQLRAEWLHTCDERAVRASYEGFHTDDFHADAAQLAVPSLLITAERGDVVRDDDVAELQRATPSMRHVRVPDAGHMIPWDNARGFYAAFGDFLGAPLAA</sequence>